<evidence type="ECO:0000313" key="1">
    <source>
        <dbReference type="EMBL" id="PXF57944.1"/>
    </source>
</evidence>
<proteinExistence type="predicted"/>
<accession>A0AC61KZ46</accession>
<gene>
    <name evidence="1" type="ORF">C4B59_14315</name>
</gene>
<name>A0AC61KZ46_9EURY</name>
<reference evidence="1" key="1">
    <citation type="submission" date="2018-01" db="EMBL/GenBank/DDBJ databases">
        <authorList>
            <person name="Krukenberg V."/>
        </authorList>
    </citation>
    <scope>NUCLEOTIDE SEQUENCE</scope>
    <source>
        <strain evidence="1">E20ANME2</strain>
    </source>
</reference>
<protein>
    <submittedName>
        <fullName evidence="1">Uncharacterized protein</fullName>
    </submittedName>
</protein>
<dbReference type="Proteomes" id="UP000248329">
    <property type="component" value="Unassembled WGS sequence"/>
</dbReference>
<evidence type="ECO:0000313" key="2">
    <source>
        <dbReference type="Proteomes" id="UP000248329"/>
    </source>
</evidence>
<sequence>MAFTWKPEPAHICRVPGGLCDALQVYAIKEEFEQIVAKNSSAMRRCTDQGKTSDTMRGDMRL</sequence>
<organism evidence="1 2">
    <name type="scientific">Candidatus Methanogaster sp</name>
    <dbReference type="NCBI Taxonomy" id="3386292"/>
    <lineage>
        <taxon>Archaea</taxon>
        <taxon>Methanobacteriati</taxon>
        <taxon>Methanobacteriota</taxon>
        <taxon>Stenosarchaea group</taxon>
        <taxon>Methanomicrobia</taxon>
        <taxon>Methanosarcinales</taxon>
        <taxon>ANME-2 cluster</taxon>
        <taxon>Candidatus Methanogasteraceae</taxon>
        <taxon>Candidatus Methanogaster</taxon>
    </lineage>
</organism>
<dbReference type="EMBL" id="PQXF01000046">
    <property type="protein sequence ID" value="PXF57944.1"/>
    <property type="molecule type" value="Genomic_DNA"/>
</dbReference>
<comment type="caution">
    <text evidence="1">The sequence shown here is derived from an EMBL/GenBank/DDBJ whole genome shotgun (WGS) entry which is preliminary data.</text>
</comment>